<name>A0ACB0XZ31_MELEN</name>
<accession>A0ACB0XZ31</accession>
<comment type="caution">
    <text evidence="1">The sequence shown here is derived from an EMBL/GenBank/DDBJ whole genome shotgun (WGS) entry which is preliminary data.</text>
</comment>
<sequence>MGARLCILINYFRAGKWCDECLSFVVSQFQDDIMMPKDEKSFSYAFYLCPECADITKNYLDNL</sequence>
<organism evidence="1 2">
    <name type="scientific">Meloidogyne enterolobii</name>
    <name type="common">Root-knot nematode worm</name>
    <name type="synonym">Meloidogyne mayaguensis</name>
    <dbReference type="NCBI Taxonomy" id="390850"/>
    <lineage>
        <taxon>Eukaryota</taxon>
        <taxon>Metazoa</taxon>
        <taxon>Ecdysozoa</taxon>
        <taxon>Nematoda</taxon>
        <taxon>Chromadorea</taxon>
        <taxon>Rhabditida</taxon>
        <taxon>Tylenchina</taxon>
        <taxon>Tylenchomorpha</taxon>
        <taxon>Tylenchoidea</taxon>
        <taxon>Meloidogynidae</taxon>
        <taxon>Meloidogyninae</taxon>
        <taxon>Meloidogyne</taxon>
    </lineage>
</organism>
<dbReference type="EMBL" id="CAVMJV010000004">
    <property type="protein sequence ID" value="CAK5024362.1"/>
    <property type="molecule type" value="Genomic_DNA"/>
</dbReference>
<protein>
    <submittedName>
        <fullName evidence="1">Uncharacterized protein</fullName>
    </submittedName>
</protein>
<evidence type="ECO:0000313" key="2">
    <source>
        <dbReference type="Proteomes" id="UP001497535"/>
    </source>
</evidence>
<proteinExistence type="predicted"/>
<reference evidence="1" key="1">
    <citation type="submission" date="2023-11" db="EMBL/GenBank/DDBJ databases">
        <authorList>
            <person name="Poullet M."/>
        </authorList>
    </citation>
    <scope>NUCLEOTIDE SEQUENCE</scope>
    <source>
        <strain evidence="1">E1834</strain>
    </source>
</reference>
<gene>
    <name evidence="1" type="ORF">MENTE1834_LOCUS5478</name>
</gene>
<keyword evidence="2" id="KW-1185">Reference proteome</keyword>
<dbReference type="Proteomes" id="UP001497535">
    <property type="component" value="Unassembled WGS sequence"/>
</dbReference>
<evidence type="ECO:0000313" key="1">
    <source>
        <dbReference type="EMBL" id="CAK5024362.1"/>
    </source>
</evidence>